<evidence type="ECO:0000256" key="4">
    <source>
        <dbReference type="SAM" id="MobiDB-lite"/>
    </source>
</evidence>
<comment type="similarity">
    <text evidence="1">Belongs to the SEC6 family.</text>
</comment>
<feature type="compositionally biased region" description="Basic and acidic residues" evidence="4">
    <location>
        <begin position="1"/>
        <end position="10"/>
    </location>
</feature>
<dbReference type="STRING" id="336963.C4JRQ2"/>
<name>C4JRQ2_UNCRE</name>
<dbReference type="AlphaFoldDB" id="C4JRQ2"/>
<dbReference type="InterPro" id="IPR010326">
    <property type="entry name" value="EXOC3/Sec6"/>
</dbReference>
<keyword evidence="6" id="KW-1185">Reference proteome</keyword>
<dbReference type="VEuPathDB" id="FungiDB:UREG_05141"/>
<dbReference type="PANTHER" id="PTHR21292">
    <property type="entry name" value="EXOCYST COMPLEX COMPONENT SEC6-RELATED"/>
    <property type="match status" value="1"/>
</dbReference>
<dbReference type="Gene3D" id="1.10.357.70">
    <property type="entry name" value="Exocyst complex component Sec6, C-terminal domain"/>
    <property type="match status" value="1"/>
</dbReference>
<dbReference type="Pfam" id="PF06046">
    <property type="entry name" value="Sec6"/>
    <property type="match status" value="1"/>
</dbReference>
<gene>
    <name evidence="5" type="ORF">UREG_05141</name>
</gene>
<feature type="compositionally biased region" description="Polar residues" evidence="4">
    <location>
        <begin position="62"/>
        <end position="73"/>
    </location>
</feature>
<evidence type="ECO:0000313" key="6">
    <source>
        <dbReference type="Proteomes" id="UP000002058"/>
    </source>
</evidence>
<sequence length="1036" mass="118155">MSERNDRDKFNSAPASGKSVSPPASATSHTAMTNDAKPQRRSLLPGTIPSVAQRRAAFELAISSSLQHDQSPPSEGKKRSFRGPGKLRKSLSKRRKENDPVSPTAKNKGALLSDGKRPLESTPEGNPAERSIEAPIAHAETGSETELSPSKPAATSYSSKFSLSRYLSKSIRPSARLRFGPAEQPEPSPSNQPSHTCDDNTIIEEPTPDALTPTDEACEPEPTPKPVEKADGISVVSSPDTVASSANASLFDRIFSSSPRPTITPPAAPIVLQTNKTMPGESKEDGGFALPRLEDLLRHPEDLDKIPALKAEYTRKKAAIDAQLRDGLRDQLETVQRSINQLKESQKLVMDTRAELRDIDRLCAESQAAVGDFAQIDKLARMHRNFEATLMMKQGLESFHSDLAEIERLLQEDDEDLENQPNLLNAHMAITRLRDFRDEAMDQISKSPDRSSEATLVEWFQGLDPVIEWFDDHLGTACMNLIQLVQSDNRSMVVRLAVVIHSEEKNDAKVKALQEAQKDHEYLASRFKSMNIGPKTIRGYKENFLKAIEFYAQGQFESTKEIFLDDPDKLEKSFKWFFNDLFTVREGMQSLMPKKWNIYKTYTDIYHRMMHDWLIQFVDDDQLPAANMLAIIHWSEKYYTKMAKLGWKQADLVPNVIDDREGELVRDWRNLIIKALDEWMERMFVTDKKSFLERDAEALDTNPDGYFRIKTLGDLWRMLYEQLLAAGASQRTDVAEGVVDAMFRALKNRQSVWQTMLSEECAKYKSPNGDISDNKGFQQLQDWLIAVANDQIACIDDNDASGQVGYLTRFRRDFEPLVTEKYLITRADLELNALRDGYVDFSTNCIALFIDLIFSVDFRTTLPDFFTQKWYGEFAMKRMISTFEDYMSDYLSMIHPSLRDILIEELSDELLVHYLSCVRNRGAKFRRQDPFTDKFKDDILTIFAFFQQYPESFASTIKDRWRLVDWLVRLLEADKVEVVTVYEDFKKEYWDLQLSWVEAVLRSRDDFERSMVSGVKAKAAELSVERGAETIMGRVR</sequence>
<dbReference type="GO" id="GO:0006887">
    <property type="term" value="P:exocytosis"/>
    <property type="evidence" value="ECO:0007669"/>
    <property type="project" value="UniProtKB-KW"/>
</dbReference>
<evidence type="ECO:0000256" key="3">
    <source>
        <dbReference type="ARBA" id="ARBA00022483"/>
    </source>
</evidence>
<dbReference type="Proteomes" id="UP000002058">
    <property type="component" value="Unassembled WGS sequence"/>
</dbReference>
<dbReference type="GO" id="GO:0000145">
    <property type="term" value="C:exocyst"/>
    <property type="evidence" value="ECO:0007669"/>
    <property type="project" value="InterPro"/>
</dbReference>
<accession>C4JRQ2</accession>
<dbReference type="OMA" id="MNIGPKT"/>
<reference evidence="6" key="1">
    <citation type="journal article" date="2009" name="Genome Res.">
        <title>Comparative genomic analyses of the human fungal pathogens Coccidioides and their relatives.</title>
        <authorList>
            <person name="Sharpton T.J."/>
            <person name="Stajich J.E."/>
            <person name="Rounsley S.D."/>
            <person name="Gardner M.J."/>
            <person name="Wortman J.R."/>
            <person name="Jordar V.S."/>
            <person name="Maiti R."/>
            <person name="Kodira C.D."/>
            <person name="Neafsey D.E."/>
            <person name="Zeng Q."/>
            <person name="Hung C.-Y."/>
            <person name="McMahan C."/>
            <person name="Muszewska A."/>
            <person name="Grynberg M."/>
            <person name="Mandel M.A."/>
            <person name="Kellner E.M."/>
            <person name="Barker B.M."/>
            <person name="Galgiani J.N."/>
            <person name="Orbach M.J."/>
            <person name="Kirkland T.N."/>
            <person name="Cole G.T."/>
            <person name="Henn M.R."/>
            <person name="Birren B.W."/>
            <person name="Taylor J.W."/>
        </authorList>
    </citation>
    <scope>NUCLEOTIDE SEQUENCE [LARGE SCALE GENOMIC DNA]</scope>
    <source>
        <strain evidence="6">UAMH 1704</strain>
    </source>
</reference>
<dbReference type="FunFam" id="1.10.357.70:FF:000005">
    <property type="entry name" value="Exocyst complex component Sec6"/>
    <property type="match status" value="1"/>
</dbReference>
<keyword evidence="3" id="KW-0268">Exocytosis</keyword>
<feature type="compositionally biased region" description="Basic residues" evidence="4">
    <location>
        <begin position="79"/>
        <end position="95"/>
    </location>
</feature>
<organism evidence="5 6">
    <name type="scientific">Uncinocarpus reesii (strain UAMH 1704)</name>
    <dbReference type="NCBI Taxonomy" id="336963"/>
    <lineage>
        <taxon>Eukaryota</taxon>
        <taxon>Fungi</taxon>
        <taxon>Dikarya</taxon>
        <taxon>Ascomycota</taxon>
        <taxon>Pezizomycotina</taxon>
        <taxon>Eurotiomycetes</taxon>
        <taxon>Eurotiomycetidae</taxon>
        <taxon>Onygenales</taxon>
        <taxon>Onygenaceae</taxon>
        <taxon>Uncinocarpus</taxon>
    </lineage>
</organism>
<feature type="compositionally biased region" description="Polar residues" evidence="4">
    <location>
        <begin position="142"/>
        <end position="167"/>
    </location>
</feature>
<dbReference type="GO" id="GO:0051601">
    <property type="term" value="P:exocyst localization"/>
    <property type="evidence" value="ECO:0007669"/>
    <property type="project" value="TreeGrafter"/>
</dbReference>
<evidence type="ECO:0000256" key="1">
    <source>
        <dbReference type="ARBA" id="ARBA00009447"/>
    </source>
</evidence>
<dbReference type="KEGG" id="ure:UREG_05141"/>
<dbReference type="EMBL" id="CH476617">
    <property type="protein sequence ID" value="EEP80299.1"/>
    <property type="molecule type" value="Genomic_DNA"/>
</dbReference>
<proteinExistence type="inferred from homology"/>
<dbReference type="eggNOG" id="KOG2286">
    <property type="taxonomic scope" value="Eukaryota"/>
</dbReference>
<dbReference type="FunFam" id="1.10.357.50:FF:000006">
    <property type="entry name" value="Exocyst complex component sec6"/>
    <property type="match status" value="1"/>
</dbReference>
<protein>
    <submittedName>
        <fullName evidence="5">Uncharacterized protein</fullName>
    </submittedName>
</protein>
<feature type="compositionally biased region" description="Polar residues" evidence="4">
    <location>
        <begin position="18"/>
        <end position="33"/>
    </location>
</feature>
<dbReference type="PANTHER" id="PTHR21292:SF1">
    <property type="entry name" value="EXOCYST COMPLEX COMPONENT 3"/>
    <property type="match status" value="1"/>
</dbReference>
<dbReference type="Gene3D" id="1.10.357.50">
    <property type="match status" value="1"/>
</dbReference>
<dbReference type="RefSeq" id="XP_002584452.1">
    <property type="nucleotide sequence ID" value="XM_002584406.1"/>
</dbReference>
<dbReference type="InterPro" id="IPR042532">
    <property type="entry name" value="EXOC3/Sec6_C"/>
</dbReference>
<dbReference type="OrthoDB" id="190098at2759"/>
<evidence type="ECO:0000313" key="5">
    <source>
        <dbReference type="EMBL" id="EEP80299.1"/>
    </source>
</evidence>
<feature type="region of interest" description="Disordered" evidence="4">
    <location>
        <begin position="1"/>
        <end position="50"/>
    </location>
</feature>
<evidence type="ECO:0000256" key="2">
    <source>
        <dbReference type="ARBA" id="ARBA00022448"/>
    </source>
</evidence>
<dbReference type="GeneID" id="8439262"/>
<dbReference type="InParanoid" id="C4JRQ2"/>
<keyword evidence="2" id="KW-0813">Transport</keyword>
<dbReference type="GO" id="GO:0000149">
    <property type="term" value="F:SNARE binding"/>
    <property type="evidence" value="ECO:0007669"/>
    <property type="project" value="TreeGrafter"/>
</dbReference>
<feature type="region of interest" description="Disordered" evidence="4">
    <location>
        <begin position="62"/>
        <end position="234"/>
    </location>
</feature>
<dbReference type="HOGENOM" id="CLU_011776_0_0_1"/>
<dbReference type="FunCoup" id="C4JRQ2">
    <property type="interactions" value="241"/>
</dbReference>